<dbReference type="EMBL" id="ATMT01000054">
    <property type="protein sequence ID" value="EPY06538.1"/>
    <property type="molecule type" value="Genomic_DNA"/>
</dbReference>
<evidence type="ECO:0000313" key="1">
    <source>
        <dbReference type="EMBL" id="EPY06538.1"/>
    </source>
</evidence>
<organism evidence="1 2">
    <name type="scientific">Paenibacillus alvei TS-15</name>
    <dbReference type="NCBI Taxonomy" id="1117108"/>
    <lineage>
        <taxon>Bacteria</taxon>
        <taxon>Bacillati</taxon>
        <taxon>Bacillota</taxon>
        <taxon>Bacilli</taxon>
        <taxon>Bacillales</taxon>
        <taxon>Paenibacillaceae</taxon>
        <taxon>Paenibacillus</taxon>
    </lineage>
</organism>
<protein>
    <submittedName>
        <fullName evidence="1">Uncharacterized protein</fullName>
    </submittedName>
</protein>
<dbReference type="PATRIC" id="fig|1117108.3.peg.3190"/>
<gene>
    <name evidence="1" type="ORF">PAALTS15_15361</name>
</gene>
<dbReference type="AlphaFoldDB" id="S9SQZ3"/>
<comment type="caution">
    <text evidence="1">The sequence shown here is derived from an EMBL/GenBank/DDBJ whole genome shotgun (WGS) entry which is preliminary data.</text>
</comment>
<dbReference type="RefSeq" id="WP_021260389.1">
    <property type="nucleotide sequence ID" value="NZ_ATMT01000054.1"/>
</dbReference>
<dbReference type="Proteomes" id="UP000015344">
    <property type="component" value="Unassembled WGS sequence"/>
</dbReference>
<evidence type="ECO:0000313" key="2">
    <source>
        <dbReference type="Proteomes" id="UP000015344"/>
    </source>
</evidence>
<accession>S9SQZ3</accession>
<name>S9SQZ3_PAEAL</name>
<sequence>MIAQLQADNKAAMDKYEAESKELRMNTALKLKLALLQLLFLNQSLYQVKAVVQAVTFRLSGLEGRIECLLK</sequence>
<proteinExistence type="predicted"/>
<reference evidence="1 2" key="1">
    <citation type="submission" date="2013-05" db="EMBL/GenBank/DDBJ databases">
        <authorList>
            <person name="Strain E.A."/>
            <person name="Brown E."/>
            <person name="Allard M.W."/>
            <person name="Luo Y.L."/>
        </authorList>
    </citation>
    <scope>NUCLEOTIDE SEQUENCE [LARGE SCALE GENOMIC DNA]</scope>
    <source>
        <strain evidence="1 2">TS-15</strain>
    </source>
</reference>